<feature type="transmembrane region" description="Helical" evidence="1">
    <location>
        <begin position="59"/>
        <end position="80"/>
    </location>
</feature>
<dbReference type="InterPro" id="IPR006976">
    <property type="entry name" value="VanZ-like"/>
</dbReference>
<reference evidence="3" key="1">
    <citation type="submission" date="2023-03" db="EMBL/GenBank/DDBJ databases">
        <authorList>
            <person name="Shen W."/>
            <person name="Cai J."/>
        </authorList>
    </citation>
    <scope>NUCLEOTIDE SEQUENCE</scope>
    <source>
        <strain evidence="3">B646-2</strain>
        <strain evidence="4">Y15</strain>
    </source>
</reference>
<evidence type="ECO:0000313" key="4">
    <source>
        <dbReference type="EMBL" id="MDT2543527.1"/>
    </source>
</evidence>
<evidence type="ECO:0000313" key="3">
    <source>
        <dbReference type="EMBL" id="MDT2537825.1"/>
    </source>
</evidence>
<proteinExistence type="predicted"/>
<dbReference type="Proteomes" id="UP001249240">
    <property type="component" value="Unassembled WGS sequence"/>
</dbReference>
<feature type="transmembrane region" description="Helical" evidence="1">
    <location>
        <begin position="147"/>
        <end position="168"/>
    </location>
</feature>
<accession>A0AAP5K8C7</accession>
<dbReference type="GeneID" id="67040806"/>
<evidence type="ECO:0000259" key="2">
    <source>
        <dbReference type="Pfam" id="PF04892"/>
    </source>
</evidence>
<feature type="domain" description="VanZ-like" evidence="2">
    <location>
        <begin position="12"/>
        <end position="133"/>
    </location>
</feature>
<dbReference type="Pfam" id="PF04892">
    <property type="entry name" value="VanZ"/>
    <property type="match status" value="1"/>
</dbReference>
<sequence>MATKKLSKILLLIYSLLLIWILLFKLSLSFSEITESLAHPMRSINLIPFQDSMIVNGKVALNEILLNAVIFAPLGVLLGISAKNWSFLRKIGFIFLFSFVIEMLQFILGIGATDATDLLMNFVGGFLGLIFYQGLKQVIPETKLDKRLIVIGTIAGIFCLGVILLLIFGNR</sequence>
<feature type="transmembrane region" description="Helical" evidence="1">
    <location>
        <begin position="118"/>
        <end position="135"/>
    </location>
</feature>
<protein>
    <submittedName>
        <fullName evidence="3">VanZ family protein</fullName>
    </submittedName>
</protein>
<dbReference type="PANTHER" id="PTHR36834:SF2">
    <property type="entry name" value="MEMBRANE PROTEIN"/>
    <property type="match status" value="1"/>
</dbReference>
<gene>
    <name evidence="4" type="ORF">P7D69_04075</name>
    <name evidence="3" type="ORF">P7D78_06795</name>
</gene>
<dbReference type="InterPro" id="IPR053150">
    <property type="entry name" value="Teicoplanin_resist-assoc"/>
</dbReference>
<dbReference type="PANTHER" id="PTHR36834">
    <property type="entry name" value="MEMBRANE PROTEIN-RELATED"/>
    <property type="match status" value="1"/>
</dbReference>
<organism evidence="3 5">
    <name type="scientific">Enterococcus raffinosus</name>
    <dbReference type="NCBI Taxonomy" id="71452"/>
    <lineage>
        <taxon>Bacteria</taxon>
        <taxon>Bacillati</taxon>
        <taxon>Bacillota</taxon>
        <taxon>Bacilli</taxon>
        <taxon>Lactobacillales</taxon>
        <taxon>Enterococcaceae</taxon>
        <taxon>Enterococcus</taxon>
    </lineage>
</organism>
<comment type="caution">
    <text evidence="3">The sequence shown here is derived from an EMBL/GenBank/DDBJ whole genome shotgun (WGS) entry which is preliminary data.</text>
</comment>
<dbReference type="EMBL" id="JARPXM010000005">
    <property type="protein sequence ID" value="MDT2537825.1"/>
    <property type="molecule type" value="Genomic_DNA"/>
</dbReference>
<keyword evidence="1" id="KW-0472">Membrane</keyword>
<dbReference type="Proteomes" id="UP001254770">
    <property type="component" value="Unassembled WGS sequence"/>
</dbReference>
<dbReference type="AlphaFoldDB" id="A0AAP5K8C7"/>
<dbReference type="EMBL" id="JARPXL010000003">
    <property type="protein sequence ID" value="MDT2543527.1"/>
    <property type="molecule type" value="Genomic_DNA"/>
</dbReference>
<evidence type="ECO:0000313" key="5">
    <source>
        <dbReference type="Proteomes" id="UP001249240"/>
    </source>
</evidence>
<name>A0AAP5K8C7_9ENTE</name>
<evidence type="ECO:0000256" key="1">
    <source>
        <dbReference type="SAM" id="Phobius"/>
    </source>
</evidence>
<dbReference type="RefSeq" id="WP_010745611.1">
    <property type="nucleotide sequence ID" value="NZ_BAAAXM010000052.1"/>
</dbReference>
<feature type="transmembrane region" description="Helical" evidence="1">
    <location>
        <begin position="92"/>
        <end position="112"/>
    </location>
</feature>
<keyword evidence="1" id="KW-0812">Transmembrane</keyword>
<keyword evidence="1" id="KW-1133">Transmembrane helix</keyword>